<keyword evidence="6 10" id="KW-0573">Peptidoglycan synthesis</keyword>
<keyword evidence="9 10" id="KW-0961">Cell wall biogenesis/degradation</keyword>
<dbReference type="SUPFAM" id="SSF53756">
    <property type="entry name" value="UDP-Glycosyltransferase/glycogen phosphorylase"/>
    <property type="match status" value="1"/>
</dbReference>
<comment type="similarity">
    <text evidence="10">Belongs to the glycosyltransferase 28 family. MurG subfamily.</text>
</comment>
<feature type="binding site" evidence="10">
    <location>
        <position position="296"/>
    </location>
    <ligand>
        <name>UDP-N-acetyl-alpha-D-glucosamine</name>
        <dbReference type="ChEBI" id="CHEBI:57705"/>
    </ligand>
</feature>
<evidence type="ECO:0000256" key="7">
    <source>
        <dbReference type="ARBA" id="ARBA00023136"/>
    </source>
</evidence>
<organism evidence="13 14">
    <name type="scientific">Neokomagataea tanensis NBRC 106556</name>
    <dbReference type="NCBI Taxonomy" id="1223519"/>
    <lineage>
        <taxon>Bacteria</taxon>
        <taxon>Pseudomonadati</taxon>
        <taxon>Pseudomonadota</taxon>
        <taxon>Alphaproteobacteria</taxon>
        <taxon>Acetobacterales</taxon>
        <taxon>Acetobacteraceae</taxon>
        <taxon>Neokomagataea</taxon>
    </lineage>
</organism>
<sequence>MTRPIVIAAGGTGGHFFPAEAVSTVLAERGYELILMTDARHGRRETGVFADRPQYVLDGAGIAGKGLGAKIRGGTALLRGIITARKHLSTLNAAAVIGFGGYPSIPPLLAARLLPASKRPVMVIHEGNAVLGQANALIARFNPVIATSYESVARLPADVTHKQTGMPVRPGIEALFGTPYTPPTDKINLLVWGGSLGASVFSTLVPQAIAALPDELRNRLHVTQQVRGNDLDTVKALYTHSGVSCHVASFFHDVPERLKDAHLVIGRAGGSSVAELAMAGRPSLLVPLPIAASDEQGANAQALERAGGAWMVRQPSLTPSLLTERLMTLLTHPEQLSAAAKAAQSFATPHAAARVADLIIASLPT</sequence>
<evidence type="ECO:0000256" key="6">
    <source>
        <dbReference type="ARBA" id="ARBA00022984"/>
    </source>
</evidence>
<comment type="caution">
    <text evidence="10">Lacks conserved residue(s) required for the propagation of feature annotation.</text>
</comment>
<name>A0ABQ0QHH9_9PROT</name>
<feature type="binding site" evidence="10">
    <location>
        <position position="195"/>
    </location>
    <ligand>
        <name>UDP-N-acetyl-alpha-D-glucosamine</name>
        <dbReference type="ChEBI" id="CHEBI:57705"/>
    </ligand>
</feature>
<dbReference type="Proteomes" id="UP001062443">
    <property type="component" value="Unassembled WGS sequence"/>
</dbReference>
<dbReference type="Pfam" id="PF03033">
    <property type="entry name" value="Glyco_transf_28"/>
    <property type="match status" value="1"/>
</dbReference>
<reference evidence="13" key="1">
    <citation type="submission" date="2013-04" db="EMBL/GenBank/DDBJ databases">
        <title>The genome sequencing project of 58 acetic acid bacteria.</title>
        <authorList>
            <person name="Okamoto-Kainuma A."/>
            <person name="Ishikawa M."/>
            <person name="Umino S."/>
            <person name="Koizumi Y."/>
            <person name="Shiwa Y."/>
            <person name="Yoshikawa H."/>
            <person name="Matsutani M."/>
            <person name="Matsushita K."/>
        </authorList>
    </citation>
    <scope>NUCLEOTIDE SEQUENCE</scope>
    <source>
        <strain evidence="13">NBRC 106556</strain>
    </source>
</reference>
<evidence type="ECO:0000256" key="5">
    <source>
        <dbReference type="ARBA" id="ARBA00022960"/>
    </source>
</evidence>
<feature type="binding site" evidence="10">
    <location>
        <begin position="12"/>
        <end position="14"/>
    </location>
    <ligand>
        <name>UDP-N-acetyl-alpha-D-glucosamine</name>
        <dbReference type="ChEBI" id="CHEBI:57705"/>
    </ligand>
</feature>
<evidence type="ECO:0000256" key="2">
    <source>
        <dbReference type="ARBA" id="ARBA00022618"/>
    </source>
</evidence>
<feature type="binding site" evidence="10">
    <location>
        <position position="128"/>
    </location>
    <ligand>
        <name>UDP-N-acetyl-alpha-D-glucosamine</name>
        <dbReference type="ChEBI" id="CHEBI:57705"/>
    </ligand>
</feature>
<dbReference type="InterPro" id="IPR004276">
    <property type="entry name" value="GlycoTrans_28_N"/>
</dbReference>
<evidence type="ECO:0000256" key="8">
    <source>
        <dbReference type="ARBA" id="ARBA00023306"/>
    </source>
</evidence>
<comment type="catalytic activity">
    <reaction evidence="10">
        <text>di-trans,octa-cis-undecaprenyl diphospho-N-acetyl-alpha-D-muramoyl-L-alanyl-D-glutamyl-meso-2,6-diaminopimeloyl-D-alanyl-D-alanine + UDP-N-acetyl-alpha-D-glucosamine = di-trans,octa-cis-undecaprenyl diphospho-[N-acetyl-alpha-D-glucosaminyl-(1-&gt;4)]-N-acetyl-alpha-D-muramoyl-L-alanyl-D-glutamyl-meso-2,6-diaminopimeloyl-D-alanyl-D-alanine + UDP + H(+)</text>
        <dbReference type="Rhea" id="RHEA:31227"/>
        <dbReference type="ChEBI" id="CHEBI:15378"/>
        <dbReference type="ChEBI" id="CHEBI:57705"/>
        <dbReference type="ChEBI" id="CHEBI:58223"/>
        <dbReference type="ChEBI" id="CHEBI:61387"/>
        <dbReference type="ChEBI" id="CHEBI:61388"/>
        <dbReference type="EC" id="2.4.1.227"/>
    </reaction>
</comment>
<dbReference type="PANTHER" id="PTHR21015">
    <property type="entry name" value="UDP-N-ACETYLGLUCOSAMINE--N-ACETYLMURAMYL-(PENTAPEPTIDE) PYROPHOSPHORYL-UNDECAPRENOL N-ACETYLGLUCOSAMINE TRANSFERASE 1"/>
    <property type="match status" value="1"/>
</dbReference>
<keyword evidence="8 10" id="KW-0131">Cell cycle</keyword>
<evidence type="ECO:0000256" key="9">
    <source>
        <dbReference type="ARBA" id="ARBA00023316"/>
    </source>
</evidence>
<feature type="binding site" evidence="10">
    <location>
        <position position="169"/>
    </location>
    <ligand>
        <name>UDP-N-acetyl-alpha-D-glucosamine</name>
        <dbReference type="ChEBI" id="CHEBI:57705"/>
    </ligand>
</feature>
<keyword evidence="5 10" id="KW-0133">Cell shape</keyword>
<accession>A0ABQ0QHH9</accession>
<evidence type="ECO:0000256" key="3">
    <source>
        <dbReference type="ARBA" id="ARBA00022676"/>
    </source>
</evidence>
<keyword evidence="14" id="KW-1185">Reference proteome</keyword>
<evidence type="ECO:0000313" key="14">
    <source>
        <dbReference type="Proteomes" id="UP001062443"/>
    </source>
</evidence>
<dbReference type="Gene3D" id="3.40.50.2000">
    <property type="entry name" value="Glycogen Phosphorylase B"/>
    <property type="match status" value="2"/>
</dbReference>
<dbReference type="RefSeq" id="WP_068168847.1">
    <property type="nucleotide sequence ID" value="NZ_BAQB01000005.1"/>
</dbReference>
<dbReference type="PANTHER" id="PTHR21015:SF22">
    <property type="entry name" value="GLYCOSYLTRANSFERASE"/>
    <property type="match status" value="1"/>
</dbReference>
<evidence type="ECO:0000259" key="12">
    <source>
        <dbReference type="Pfam" id="PF04101"/>
    </source>
</evidence>
<keyword evidence="2 10" id="KW-0132">Cell division</keyword>
<evidence type="ECO:0000256" key="1">
    <source>
        <dbReference type="ARBA" id="ARBA00022475"/>
    </source>
</evidence>
<keyword evidence="7 10" id="KW-0472">Membrane</keyword>
<keyword evidence="1 10" id="KW-1003">Cell membrane</keyword>
<evidence type="ECO:0000313" key="13">
    <source>
        <dbReference type="EMBL" id="GBR44961.1"/>
    </source>
</evidence>
<feature type="domain" description="Glycosyl transferase family 28 C-terminal" evidence="12">
    <location>
        <begin position="189"/>
        <end position="352"/>
    </location>
</feature>
<dbReference type="InterPro" id="IPR006009">
    <property type="entry name" value="GlcNAc_MurG"/>
</dbReference>
<dbReference type="EC" id="2.4.1.227" evidence="10"/>
<comment type="pathway">
    <text evidence="10">Cell wall biogenesis; peptidoglycan biosynthesis.</text>
</comment>
<proteinExistence type="inferred from homology"/>
<comment type="function">
    <text evidence="10">Cell wall formation. Catalyzes the transfer of a GlcNAc subunit on undecaprenyl-pyrophosphoryl-MurNAc-pentapeptide (lipid intermediate I) to form undecaprenyl-pyrophosphoryl-MurNAc-(pentapeptide)GlcNAc (lipid intermediate II).</text>
</comment>
<dbReference type="InterPro" id="IPR007235">
    <property type="entry name" value="Glyco_trans_28_C"/>
</dbReference>
<dbReference type="HAMAP" id="MF_00033">
    <property type="entry name" value="MurG"/>
    <property type="match status" value="1"/>
</dbReference>
<comment type="subcellular location">
    <subcellularLocation>
        <location evidence="10">Cell membrane</location>
        <topology evidence="10">Peripheral membrane protein</topology>
        <orientation evidence="10">Cytoplasmic side</orientation>
    </subcellularLocation>
</comment>
<evidence type="ECO:0000256" key="10">
    <source>
        <dbReference type="HAMAP-Rule" id="MF_00033"/>
    </source>
</evidence>
<evidence type="ECO:0000259" key="11">
    <source>
        <dbReference type="Pfam" id="PF03033"/>
    </source>
</evidence>
<gene>
    <name evidence="10" type="primary">murG</name>
    <name evidence="13" type="ORF">AA106556_0603</name>
</gene>
<keyword evidence="3 10" id="KW-0328">Glycosyltransferase</keyword>
<dbReference type="Pfam" id="PF04101">
    <property type="entry name" value="Glyco_tran_28_C"/>
    <property type="match status" value="1"/>
</dbReference>
<dbReference type="EMBL" id="BAQB01000005">
    <property type="protein sequence ID" value="GBR44961.1"/>
    <property type="molecule type" value="Genomic_DNA"/>
</dbReference>
<feature type="domain" description="Glycosyltransferase family 28 N-terminal" evidence="11">
    <location>
        <begin position="5"/>
        <end position="141"/>
    </location>
</feature>
<protein>
    <recommendedName>
        <fullName evidence="10">UDP-N-acetylglucosamine--N-acetylmuramyl-(pentapeptide) pyrophosphoryl-undecaprenol N-acetylglucosamine transferase</fullName>
        <ecNumber evidence="10">2.4.1.227</ecNumber>
    </recommendedName>
    <alternativeName>
        <fullName evidence="10">Undecaprenyl-PP-MurNAc-pentapeptide-UDPGlcNAc GlcNAc transferase</fullName>
    </alternativeName>
</protein>
<keyword evidence="4 10" id="KW-0808">Transferase</keyword>
<dbReference type="NCBIfam" id="TIGR01133">
    <property type="entry name" value="murG"/>
    <property type="match status" value="1"/>
</dbReference>
<dbReference type="CDD" id="cd03785">
    <property type="entry name" value="GT28_MurG"/>
    <property type="match status" value="1"/>
</dbReference>
<evidence type="ECO:0000256" key="4">
    <source>
        <dbReference type="ARBA" id="ARBA00022679"/>
    </source>
</evidence>
<comment type="caution">
    <text evidence="13">The sequence shown here is derived from an EMBL/GenBank/DDBJ whole genome shotgun (WGS) entry which is preliminary data.</text>
</comment>